<comment type="PTM">
    <text evidence="33">Highly glycosylated by host. The high number of glycan on the protein is reffered to as 'glycan shield' because it contributes to hide protein sequence from adaptive immune system.</text>
</comment>
<evidence type="ECO:0000256" key="23">
    <source>
        <dbReference type="ARBA" id="ARBA00023046"/>
    </source>
</evidence>
<keyword evidence="26 33" id="KW-0564">Palmitate</keyword>
<evidence type="ECO:0000256" key="15">
    <source>
        <dbReference type="ARBA" id="ARBA00022703"/>
    </source>
</evidence>
<evidence type="ECO:0000256" key="22">
    <source>
        <dbReference type="ARBA" id="ARBA00022989"/>
    </source>
</evidence>
<keyword evidence="11 33" id="KW-0945">Host-virus interaction</keyword>
<keyword evidence="21 33" id="KW-1164">Virus endocytosis by host</keyword>
<proteinExistence type="inferred from homology"/>
<dbReference type="GO" id="GO:0020002">
    <property type="term" value="C:host cell plasma membrane"/>
    <property type="evidence" value="ECO:0007669"/>
    <property type="project" value="UniProtKB-SubCell"/>
</dbReference>
<feature type="region of interest" description="Disordered" evidence="35">
    <location>
        <begin position="718"/>
        <end position="744"/>
    </location>
</feature>
<feature type="topological domain" description="Cytoplasmic" evidence="33">
    <location>
        <begin position="705"/>
        <end position="851"/>
    </location>
</feature>
<keyword evidence="15 33" id="KW-0053">Apoptosis</keyword>
<evidence type="ECO:0000256" key="16">
    <source>
        <dbReference type="ARBA" id="ARBA00022729"/>
    </source>
</evidence>
<evidence type="ECO:0000256" key="13">
    <source>
        <dbReference type="ARBA" id="ARBA00022685"/>
    </source>
</evidence>
<evidence type="ECO:0000256" key="32">
    <source>
        <dbReference type="ARBA" id="ARBA00062028"/>
    </source>
</evidence>
<evidence type="ECO:0000256" key="19">
    <source>
        <dbReference type="ARBA" id="ARBA00022870"/>
    </source>
</evidence>
<comment type="PTM">
    <text evidence="33">Palmitoylation of the transmembrane protein and of Env polyprotein (prior to its proteolytic cleavage) is essential for their association with host cell membrane lipid rafts. Palmitoylation is therefore required for envelope trafficking to classical lipid rafts, but not for viral replication.</text>
</comment>
<dbReference type="GO" id="GO:0052031">
    <property type="term" value="P:symbiont-mediated perturbation of host defense response"/>
    <property type="evidence" value="ECO:0007669"/>
    <property type="project" value="UniProtKB-UniRule"/>
</dbReference>
<dbReference type="GO" id="GO:0039654">
    <property type="term" value="P:fusion of virus membrane with host endosome membrane"/>
    <property type="evidence" value="ECO:0007669"/>
    <property type="project" value="UniProtKB-UniRule"/>
</dbReference>
<feature type="short sequence motif" description="YXXL motif; contains endocytosis signal" evidence="33">
    <location>
        <begin position="711"/>
        <end position="714"/>
    </location>
</feature>
<evidence type="ECO:0000256" key="17">
    <source>
        <dbReference type="ARBA" id="ARBA00022804"/>
    </source>
</evidence>
<dbReference type="GO" id="GO:0019064">
    <property type="term" value="P:fusion of virus membrane with host plasma membrane"/>
    <property type="evidence" value="ECO:0007669"/>
    <property type="project" value="UniProtKB-UniRule"/>
</dbReference>
<keyword evidence="18 33" id="KW-0946">Virion</keyword>
<evidence type="ECO:0000256" key="18">
    <source>
        <dbReference type="ARBA" id="ARBA00022844"/>
    </source>
</evidence>
<evidence type="ECO:0000256" key="12">
    <source>
        <dbReference type="ARBA" id="ARBA00022595"/>
    </source>
</evidence>
<feature type="chain" id="PRO_5023251327" description="Envelope glycoprotein gp160" evidence="33">
    <location>
        <begin position="35"/>
        <end position="851"/>
    </location>
</feature>
<sequence>MRVRGMQRNYLHSWRWGTMLLGMLMTCSVAEKPEDLWVTVYYGVPVWKEATTTLFCASDAKAYEPEAHNIWATHACVPTDPNPQEMELKNVTENFNMWKNSMVDQMHEDIISLWDQSLKPCVKLTPLCVTLNCTDYSNNSTSNSTKIKEEEKMKNCSFNVTTTARDQLKKEHALFYRLDVEPLGNNNTSNDSNSYILINCNTSTITQACPKISFEPIPIHYCAPAGFAILKCRDKEFNGTGPCKNVSTVQCTHGIRPVVSTQLLLNGSLAEEDVIIRSENITNNAKNIIVQFNKSVNISCIRPNNNTRKSVRIGPGQAYQFYGEIIGNIRQAYCNISRTDWNTTLQQIAKKLGNLFENKTIVFNSSSGGDPEITTHSFNCGGEFFYCNTSQLFNSTWNNGTRNETETGSDIITLPCRIKQFINMWQGVGRAMYAPPIAGRIQCSSNITGLLLTRDGGANKTDNKEIFRPGGGDMKDNWRSELYKYKVIKINPLGIAPTRAKRRVVEREKRAIGLGAMFLGFLGAAGSTMGATSLTLTVQARQLLSGIVQQQNNLLRAIEAQQHLLQLTVWGIKQLQARVLAVESYLKDQQLLGIWGCSGKHICTTSVPWNISWSNKSFNEIWNVMTWIQWEKEIDNYTGEIYRLIEESQIQQDKNEKELLELDKWTSLWSWFSITNWLWYIRIFIMIVGGLIGLRIVFAVLSLVNRVRQGYSPLSFQTLLPAPRGPDRPEGTEEEGGEQGRGRSTRLVNGLSALFWDDLRNLCLFSYHRLRDLILIATRTVELGWEGIKYLWNLLLYWGRELKNSAVSLFDTLAIVITGWTDRAIEIGRGIGRAILNIPRRIRQGLERSLL</sequence>
<comment type="function">
    <text evidence="33">Transmembrane protein gp41: Acts as a class I viral fusion protein. Under the current model, the protein has at least 3 conformational states: pre-fusion native state, pre-hairpin intermediate state, and post-fusion hairpin state. During fusion of viral and target intracellular membranes, the coiled coil regions (heptad repeats) assume a trimer-of-hairpins structure, positioning the fusion peptide in close proximity to the C-terminal region of the ectodomain. The formation of this structure appears to drive apposition and subsequent fusion of viral and target cell membranes. Complete fusion occurs in host cell endosomes and is dynamin-dependent, however some lipid transfer might occur at the plasma membrane. The virus undergoes clathrin-dependent internalization long before endosomal fusion, thus minimizing the surface exposure of conserved viral epitopes during fusion and reducing the efficacy of inhibitors targeting these epitopes. Membranes fusion leads to delivery of the nucleocapsid into the cytoplasm.</text>
</comment>
<evidence type="ECO:0000259" key="37">
    <source>
        <dbReference type="Pfam" id="PF00517"/>
    </source>
</evidence>
<keyword evidence="22 33" id="KW-1133">Transmembrane helix</keyword>
<evidence type="ECO:0000256" key="14">
    <source>
        <dbReference type="ARBA" id="ARBA00022692"/>
    </source>
</evidence>
<keyword evidence="16 33" id="KW-0732">Signal</keyword>
<keyword evidence="30 33" id="KW-0449">Lipoprotein</keyword>
<comment type="domain">
    <text evidence="33 34">The 17 amino acids long immunosuppressive region is present in many retroviral envelope proteins. Synthetic peptides derived from this relatively conserved sequence inhibit immune function in vitro and in vivo.</text>
</comment>
<keyword evidence="7 33" id="KW-1168">Fusion of virus membrane with host membrane</keyword>
<protein>
    <recommendedName>
        <fullName evidence="33">Envelope glycoprotein gp160</fullName>
    </recommendedName>
    <alternativeName>
        <fullName evidence="33">Env polyprotein</fullName>
    </alternativeName>
    <component>
        <recommendedName>
            <fullName evidence="33">Surface protein gp120</fullName>
            <shortName evidence="33">SU</shortName>
        </recommendedName>
        <alternativeName>
            <fullName evidence="33">Glycoprotein 120</fullName>
            <shortName evidence="33">gp120</shortName>
        </alternativeName>
    </component>
    <component>
        <recommendedName>
            <fullName evidence="33">Transmembrane protein gp41</fullName>
            <shortName evidence="33">TM</shortName>
        </recommendedName>
        <alternativeName>
            <fullName evidence="33">Glycoprotein 41</fullName>
            <shortName evidence="33">gp41</shortName>
        </alternativeName>
    </component>
</protein>
<evidence type="ECO:0000256" key="35">
    <source>
        <dbReference type="SAM" id="MobiDB-lite"/>
    </source>
</evidence>
<evidence type="ECO:0000256" key="28">
    <source>
        <dbReference type="ARBA" id="ARBA00023180"/>
    </source>
</evidence>
<dbReference type="GO" id="GO:1903911">
    <property type="term" value="P:positive regulation of receptor clustering"/>
    <property type="evidence" value="ECO:0007669"/>
    <property type="project" value="UniProtKB-UniRule"/>
</dbReference>
<feature type="region of interest" description="Immunosuppression" evidence="33">
    <location>
        <begin position="573"/>
        <end position="591"/>
    </location>
</feature>
<comment type="domain">
    <text evidence="33">The CD4-binding region is targeted by the antibody b12.</text>
</comment>
<keyword evidence="28 33" id="KW-0325">Glycoprotein</keyword>
<reference evidence="38" key="1">
    <citation type="journal article" date="2015" name="PLoS ONE">
        <title>The Number and Complexity of Pure and Recombinant HIV-1 Strains Observed within Incident Infections during the HIV and Malaria Cohort Study Conducted in Kericho, Kenya, from 2003 to 2006.</title>
        <authorList>
            <person name="Billings E."/>
            <person name="Sanders-Buell E."/>
            <person name="Bose M."/>
            <person name="Bradfield A."/>
            <person name="Lei E."/>
            <person name="Kijak G.H."/>
            <person name="Arroyo M.A."/>
            <person name="Kibaya R.M."/>
            <person name="Scott P.T."/>
            <person name="Wasunna M.K."/>
            <person name="Sawe F.K."/>
            <person name="Shaffer D.N."/>
            <person name="Birx D.L."/>
            <person name="McCutchan F.E."/>
            <person name="Michael N.L."/>
            <person name="Robb M.L."/>
            <person name="Kim J.H."/>
            <person name="Tovanabutra S."/>
        </authorList>
    </citation>
    <scope>NUCLEOTIDE SEQUENCE [LARGE SCALE GENOMIC DNA]</scope>
    <source>
        <strain evidence="38">06KE809646V6</strain>
    </source>
</reference>
<feature type="domain" description="Human immunodeficiency virus 1 envelope glycoprotein Gp120" evidence="36">
    <location>
        <begin position="150"/>
        <end position="510"/>
    </location>
</feature>
<keyword evidence="10 33" id="KW-1165">Clathrin-mediated endocytosis of virus by host</keyword>
<feature type="domain" description="Retroviral envelope protein GP41-like" evidence="37">
    <location>
        <begin position="529"/>
        <end position="719"/>
    </location>
</feature>
<dbReference type="GO" id="GO:0055036">
    <property type="term" value="C:virion membrane"/>
    <property type="evidence" value="ECO:0007669"/>
    <property type="project" value="UniProtKB-SubCell"/>
</dbReference>
<dbReference type="GO" id="GO:0019031">
    <property type="term" value="C:viral envelope"/>
    <property type="evidence" value="ECO:0007669"/>
    <property type="project" value="UniProtKB-KW"/>
</dbReference>
<feature type="transmembrane region" description="Helical" evidence="34">
    <location>
        <begin position="677"/>
        <end position="704"/>
    </location>
</feature>
<keyword evidence="9 33" id="KW-1032">Host cell membrane</keyword>
<dbReference type="InterPro" id="IPR037527">
    <property type="entry name" value="Gp160"/>
</dbReference>
<evidence type="ECO:0000256" key="9">
    <source>
        <dbReference type="ARBA" id="ARBA00022511"/>
    </source>
</evidence>
<evidence type="ECO:0000256" key="33">
    <source>
        <dbReference type="HAMAP-Rule" id="MF_04083"/>
    </source>
</evidence>
<comment type="subunit">
    <text evidence="32">The mature envelope protein (Env) consists of a homotrimer of non-covalently associated gp120-gp41 heterodimers. The resulting complex protrudes from the virus surface as a spike. There seems to be as few as 10 spikes on the average virion. Interacts with host CD4, CCR5 and CXCR4. Gp120 also interacts with the C-type lectins CD209/DC-SIGN and CLEC4M/DC-SIGNR (collectively referred to as DC-SIGN(R)). Gp120 and gp41 interact with GalCer. Gp120 interacts with host ITGA4/ITGB7 complex; on CD4+ T-cells, this interaction results in rapid activation of integrin ITGAL/LFA-1, which facilitates efficient cell-to-cell spreading of HIV-1. Gp120 interacts with cell-associated heparan sulfate; this interaction increases virus infectivity on permissive cells and may be involved in infection of CD4- cells.</text>
</comment>
<dbReference type="Gene3D" id="1.20.5.490">
    <property type="entry name" value="Single helix bin"/>
    <property type="match status" value="1"/>
</dbReference>
<dbReference type="GO" id="GO:1903908">
    <property type="term" value="P:positive regulation of plasma membrane raft polarization"/>
    <property type="evidence" value="ECO:0007669"/>
    <property type="project" value="UniProtKB-UniRule"/>
</dbReference>
<dbReference type="InterPro" id="IPR000777">
    <property type="entry name" value="HIV1_Gp120"/>
</dbReference>
<organism evidence="38">
    <name type="scientific">Human immunodeficiency virus type 1</name>
    <name type="common">HIV-1</name>
    <dbReference type="NCBI Taxonomy" id="11676"/>
    <lineage>
        <taxon>Viruses</taxon>
        <taxon>Riboviria</taxon>
        <taxon>Pararnavirae</taxon>
        <taxon>Artverviricota</taxon>
        <taxon>Revtraviricetes</taxon>
        <taxon>Ortervirales</taxon>
        <taxon>Retroviridae</taxon>
        <taxon>Orthoretrovirinae</taxon>
        <taxon>Lentivirus</taxon>
        <taxon>Lentivirus humimdef1</taxon>
    </lineage>
</organism>
<dbReference type="SUPFAM" id="SSF58069">
    <property type="entry name" value="Virus ectodomain"/>
    <property type="match status" value="1"/>
</dbReference>
<evidence type="ECO:0000259" key="36">
    <source>
        <dbReference type="Pfam" id="PF00516"/>
    </source>
</evidence>
<evidence type="ECO:0000256" key="20">
    <source>
        <dbReference type="ARBA" id="ARBA00022879"/>
    </source>
</evidence>
<dbReference type="EMBL" id="KT022416">
    <property type="protein sequence ID" value="ALB07078.1"/>
    <property type="molecule type" value="Genomic_RNA"/>
</dbReference>
<keyword evidence="29 33" id="KW-0899">Viral immunoevasion</keyword>
<keyword evidence="27 33" id="KW-1015">Disulfide bond</keyword>
<evidence type="ECO:0000256" key="5">
    <source>
        <dbReference type="ARBA" id="ARBA00004578"/>
    </source>
</evidence>
<comment type="subunit">
    <text evidence="33">The mature envelope protein (Env) consists of a homotrimer of non-covalently associated gp120-gp41 heterodimers. The resulting complex protrudes from the virus surface as a spike. There seems to be as few as 10 spikes on the average virion. Surface protein gp120 interacts with host CD4, CCR5 and CXCR4. Gp120 also interacts with the C-type lectins CD209/DC-SIGN and CLEC4M/DC-SIGNR (collectively referred to as DC-SIGN(R)). Gp120 and gp41 interact with GalCer. Gp120 interacts with host ITGA4/ITGB7 complex; on CD4+ T-cells, this interaction results in rapid activation of integrin ITGAL/LFA-1, which facilitates efficient cell-to-cell spreading of HIV-1. Gp120 interacts with cell-associated heparan sulfate; this interaction increases virus infectivity on permissive cells and may be involved in infection of CD4- cells.</text>
</comment>
<feature type="region of interest" description="MPER; binding to GalCer" evidence="33">
    <location>
        <begin position="661"/>
        <end position="682"/>
    </location>
</feature>
<evidence type="ECO:0000256" key="30">
    <source>
        <dbReference type="ARBA" id="ARBA00023288"/>
    </source>
</evidence>
<dbReference type="Proteomes" id="UP000135737">
    <property type="component" value="Genome"/>
</dbReference>
<dbReference type="GO" id="GO:0044175">
    <property type="term" value="C:host cell endosome membrane"/>
    <property type="evidence" value="ECO:0007669"/>
    <property type="project" value="UniProtKB-SubCell"/>
</dbReference>
<evidence type="ECO:0000256" key="3">
    <source>
        <dbReference type="ARBA" id="ARBA00004505"/>
    </source>
</evidence>
<feature type="disulfide bond" evidence="33">
    <location>
        <begin position="56"/>
        <end position="76"/>
    </location>
</feature>
<dbReference type="SUPFAM" id="SSF56502">
    <property type="entry name" value="gp120 core"/>
    <property type="match status" value="2"/>
</dbReference>
<evidence type="ECO:0000256" key="1">
    <source>
        <dbReference type="ARBA" id="ARBA00004402"/>
    </source>
</evidence>
<keyword evidence="14 33" id="KW-0812">Transmembrane</keyword>
<evidence type="ECO:0000256" key="31">
    <source>
        <dbReference type="ARBA" id="ARBA00023296"/>
    </source>
</evidence>
<comment type="subcellular location">
    <molecule>Transmembrane protein gp41</molecule>
    <subcellularLocation>
        <location evidence="33">Virion membrane</location>
        <topology evidence="33">Single-pass type I membrane protein</topology>
    </subcellularLocation>
    <subcellularLocation>
        <location evidence="33">Host cell membrane</location>
        <topology evidence="33">Single-pass type I membrane protein</topology>
    </subcellularLocation>
    <subcellularLocation>
        <location evidence="33">Host endosome membrane</location>
        <topology evidence="33">Single-pass type I membrane protein</topology>
    </subcellularLocation>
    <text evidence="33">It is probably concentrated at the site of budding and incorporated into the virions possibly by contacts between the cytoplasmic tail of Env and the N-terminus of Gag.</text>
</comment>
<evidence type="ECO:0000256" key="21">
    <source>
        <dbReference type="ARBA" id="ARBA00022890"/>
    </source>
</evidence>
<evidence type="ECO:0000313" key="38">
    <source>
        <dbReference type="EMBL" id="ALB07078.1"/>
    </source>
</evidence>
<comment type="similarity">
    <text evidence="33">Belongs to the HIV-1 env protein family.</text>
</comment>
<accession>A0A0M4AGT4</accession>
<dbReference type="Pfam" id="PF00517">
    <property type="entry name" value="GP41"/>
    <property type="match status" value="1"/>
</dbReference>
<comment type="domain">
    <text evidence="33">The YXXL motif is involved in determining the exact site of viral release at the surface of infected mononuclear cells and promotes endocytosis. YXXL and di-leucine endocytosis motifs interact directly or indirectly with the clathrin adapter complexes, opperate independently, and their activities are not additive.</text>
</comment>
<keyword evidence="8 33" id="KW-1170">Fusion of virus membrane with host endosomal membrane</keyword>
<evidence type="ECO:0000256" key="24">
    <source>
        <dbReference type="ARBA" id="ARBA00023054"/>
    </source>
</evidence>
<dbReference type="Gene3D" id="1.10.287.210">
    <property type="match status" value="1"/>
</dbReference>
<keyword evidence="19 33" id="KW-1043">Host membrane</keyword>
<dbReference type="InterPro" id="IPR036377">
    <property type="entry name" value="Gp120_core_sf"/>
</dbReference>
<comment type="subcellular location">
    <molecule>Surface protein gp120</molecule>
    <subcellularLocation>
        <location evidence="33">Virion membrane</location>
        <topology evidence="33">Peripheral membrane protein</topology>
    </subcellularLocation>
    <subcellularLocation>
        <location evidence="33">Host cell membrane</location>
        <topology evidence="33">Peripheral membrane protein</topology>
    </subcellularLocation>
    <subcellularLocation>
        <location evidence="33">Host endosome membrane</location>
        <topology evidence="33">Single-pass type I membrane protein</topology>
    </subcellularLocation>
    <text evidence="33">The surface protein is not anchored to the viral envelope, but associates with the extravirion surface through its binding to TM. It is probably concentrated at the site of budding and incorporated into the virions possibly by contacts between the cytoplasmic tail of Env and the N-terminus of Gag.</text>
</comment>
<comment type="caution">
    <text evidence="33">Lacks conserved residue(s) required for the propagation of feature annotation.</text>
</comment>
<gene>
    <name evidence="33 38" type="primary">env</name>
</gene>
<dbReference type="GO" id="GO:0075512">
    <property type="term" value="P:clathrin-dependent endocytosis of virus by host cell"/>
    <property type="evidence" value="ECO:0007669"/>
    <property type="project" value="UniProtKB-UniRule"/>
</dbReference>
<dbReference type="FunFam" id="2.170.40.20:FF:000001">
    <property type="entry name" value="Envelope glycoprotein gp160"/>
    <property type="match status" value="1"/>
</dbReference>
<evidence type="ECO:0000256" key="4">
    <source>
        <dbReference type="ARBA" id="ARBA00004563"/>
    </source>
</evidence>
<comment type="subcellular location">
    <subcellularLocation>
        <location evidence="3">Host cell membrane</location>
        <topology evidence="3">Peripheral membrane protein</topology>
    </subcellularLocation>
    <subcellularLocation>
        <location evidence="1">Host cell membrane</location>
        <topology evidence="1">Single-pass type I membrane protein</topology>
    </subcellularLocation>
    <subcellularLocation>
        <location evidence="2">Host endosome membrane</location>
        <topology evidence="2">Peripheral membrane protein</topology>
    </subcellularLocation>
    <subcellularLocation>
        <location evidence="5">Host endosome membrane</location>
        <topology evidence="5">Single-pass type I membrane protein</topology>
    </subcellularLocation>
    <subcellularLocation>
        <location evidence="6">Virion membrane</location>
        <topology evidence="6">Peripheral membrane protein</topology>
    </subcellularLocation>
    <subcellularLocation>
        <location evidence="4">Virion membrane</location>
        <topology evidence="4">Single-pass type I membrane protein</topology>
    </subcellularLocation>
</comment>
<keyword evidence="25 33" id="KW-0472">Membrane</keyword>
<evidence type="ECO:0000256" key="6">
    <source>
        <dbReference type="ARBA" id="ARBA00004650"/>
    </source>
</evidence>
<evidence type="ECO:0000256" key="26">
    <source>
        <dbReference type="ARBA" id="ARBA00023139"/>
    </source>
</evidence>
<dbReference type="FunFam" id="2.170.40.20:FF:000003">
    <property type="entry name" value="Envelope glycoprotein gp160"/>
    <property type="match status" value="1"/>
</dbReference>
<evidence type="ECO:0000256" key="10">
    <source>
        <dbReference type="ARBA" id="ARBA00022570"/>
    </source>
</evidence>
<feature type="chain" id="PRO_5023251328" description="Transmembrane protein gp41" evidence="33">
    <location>
        <begin position="511"/>
        <end position="851"/>
    </location>
</feature>
<dbReference type="GO" id="GO:0016020">
    <property type="term" value="C:membrane"/>
    <property type="evidence" value="ECO:0007669"/>
    <property type="project" value="UniProtKB-UniRule"/>
</dbReference>
<evidence type="ECO:0000256" key="8">
    <source>
        <dbReference type="ARBA" id="ARBA00022510"/>
    </source>
</evidence>
<evidence type="ECO:0000256" key="25">
    <source>
        <dbReference type="ARBA" id="ARBA00023136"/>
    </source>
</evidence>
<dbReference type="FunFam" id="1.20.5.490:FF:000001">
    <property type="entry name" value="Envelope glycoprotein gp160"/>
    <property type="match status" value="1"/>
</dbReference>
<keyword evidence="17 33" id="KW-1161">Viral attachment to host cell</keyword>
<comment type="function">
    <text evidence="33">Envelope glycoprotein gp160: Oligomerizes in the host endoplasmic reticulum into predominantly trimers. In a second time, gp160 transits in the host Golgi, where glycosylation is completed. The precursor is then proteolytically cleaved in the trans-Golgi and thereby activated by cellular furin or furin-like proteases to produce gp120 and gp41.</text>
</comment>
<feature type="short sequence motif" description="Di-leucine internalization motif" evidence="33">
    <location>
        <begin position="850"/>
        <end position="851"/>
    </location>
</feature>
<comment type="domain">
    <text evidence="33">Some of the most genetically diverse regions of the viral genome are present in Env. They are called variable regions 1 through 5 (V1 through V5). Coreceptor usage of gp120 is determined mainly by the primary structure of the third variable region (V3) in the outer domain of gp120. The sequence of V3 determines which coreceptor, CCR5 and/or CXCR4 (corresponding to R5/macrophage, X4/T cell and R5X4/T cell and macrophage tropism), is used to trigger the fusion potential of the Env complex, and hence which cells the virus can infect. Binding to CCR5 involves a region adjacent in addition to V3.</text>
</comment>
<comment type="function">
    <text evidence="33">Surface protein gp120: Attaches the virus to the host lymphoid cell by binding to the primary receptor CD4. This interaction induces a structural rearrangement creating a high affinity binding site for a chemokine coreceptor like CXCR4 and/or CCR5. Acts as a ligand for CD209/DC-SIGN and CLEC4M/DC-SIGNR, which are respectively found on dendritic cells (DCs), and on endothelial cells of liver sinusoids and lymph node sinuses. These interactions allow capture of viral particles at mucosal surfaces by these cells and subsequent transmission to permissive cells. HIV subverts the migration properties of dendritic cells to gain access to CD4+ T-cells in lymph nodes. Virus transmission to permissive T-cells occurs either in trans (without DCs infection, through viral capture and transmission), or in cis (following DCs productive infection, through the usual CD4-gp120 interaction), thereby inducing a robust infection. In trans infection, bound virions remain infectious over days and it is proposed that they are not degraded, but protected in non-lysosomal acidic organelles within the DCs close to the cell membrane thus contributing to the viral infectious potential during DCs' migration from the periphery to the lymphoid tissues. On arrival at lymphoid tissues, intact virions recycle back to DCs' cell surface allowing virus transmission to CD4+ T-cells.</text>
</comment>
<evidence type="ECO:0000256" key="29">
    <source>
        <dbReference type="ARBA" id="ARBA00023280"/>
    </source>
</evidence>
<evidence type="ECO:0000256" key="34">
    <source>
        <dbReference type="RuleBase" id="RU363095"/>
    </source>
</evidence>
<dbReference type="GO" id="GO:0019082">
    <property type="term" value="P:viral protein processing"/>
    <property type="evidence" value="ECO:0007669"/>
    <property type="project" value="UniProtKB-UniRule"/>
</dbReference>
<dbReference type="CDD" id="cd09909">
    <property type="entry name" value="HIV-1-like_HR1-HR2"/>
    <property type="match status" value="1"/>
</dbReference>
<feature type="coiled-coil region" evidence="33">
    <location>
        <begin position="632"/>
        <end position="666"/>
    </location>
</feature>
<feature type="disulfide bond" evidence="33">
    <location>
        <begin position="597"/>
        <end position="603"/>
    </location>
</feature>
<keyword evidence="20 33" id="KW-0261">Viral envelope protein</keyword>
<feature type="region of interest" description="Fusion peptide" evidence="33">
    <location>
        <begin position="511"/>
        <end position="531"/>
    </location>
</feature>
<comment type="miscellaneous">
    <text evidence="33">HIV-1 lineages are divided in three main groups, M (for Major), O (for Outlier), and N (for New, or Non-M, Non-O). The vast majority of strains found worldwide belong to the group M. Group O seems to be endemic to and largely confined to Cameroon and neighboring countries in West Central Africa, where these viruses represent a small minority of HIV-1 strains. The group N is represented by a limited number of isolates from Cameroonian persons. The group M is further subdivided in 9 clades or subtypes (A to D, F to H, J and K).</text>
</comment>
<dbReference type="HAMAP" id="MF_04083">
    <property type="entry name" value="HIV_ENV"/>
    <property type="match status" value="1"/>
</dbReference>
<keyword evidence="23 33" id="KW-1039">Host endosome</keyword>
<feature type="disulfide bond" evidence="33">
    <location>
        <begin position="222"/>
        <end position="251"/>
    </location>
</feature>
<evidence type="ECO:0000256" key="11">
    <source>
        <dbReference type="ARBA" id="ARBA00022581"/>
    </source>
</evidence>
<dbReference type="Gene3D" id="2.170.40.20">
    <property type="entry name" value="Human immunodeficiency virus 1, Gp160, envelope glycoprotein"/>
    <property type="match status" value="2"/>
</dbReference>
<feature type="disulfide bond" evidence="33">
    <location>
        <begin position="232"/>
        <end position="243"/>
    </location>
</feature>
<dbReference type="FunFam" id="1.10.287.210:FF:000001">
    <property type="entry name" value="Envelope glycoprotein gp160"/>
    <property type="match status" value="1"/>
</dbReference>
<dbReference type="GO" id="GO:0005198">
    <property type="term" value="F:structural molecule activity"/>
    <property type="evidence" value="ECO:0007669"/>
    <property type="project" value="UniProtKB-UniRule"/>
</dbReference>
<feature type="region of interest" description="CD4-binding loop" evidence="33">
    <location>
        <begin position="366"/>
        <end position="376"/>
    </location>
</feature>
<keyword evidence="13 33" id="KW-0165">Cleavage on pair of basic residues</keyword>
<feature type="lipid moiety-binding region" description="S-palmitoyl cysteine; by host" evidence="33">
    <location>
        <position position="763"/>
    </location>
</feature>
<organismHost>
    <name type="scientific">Homo sapiens</name>
    <name type="common">Human</name>
    <dbReference type="NCBI Taxonomy" id="9606"/>
</organismHost>
<evidence type="ECO:0000256" key="7">
    <source>
        <dbReference type="ARBA" id="ARBA00022506"/>
    </source>
</evidence>
<dbReference type="Pfam" id="PF00516">
    <property type="entry name" value="GP120"/>
    <property type="match status" value="2"/>
</dbReference>
<feature type="domain" description="Human immunodeficiency virus 1 envelope glycoprotein Gp120" evidence="36">
    <location>
        <begin position="36"/>
        <end position="144"/>
    </location>
</feature>
<dbReference type="InterPro" id="IPR000328">
    <property type="entry name" value="GP41-like"/>
</dbReference>
<keyword evidence="24 33" id="KW-0175">Coiled coil</keyword>
<keyword evidence="31 33" id="KW-1160">Virus entry into host cell</keyword>
<comment type="domain">
    <text evidence="33">The membrane proximal external region (MPER) present in gp41 is a tryptophan-rich region recognized by the antibodies 2F5, Z13, and 4E10. MPER seems to play a role in fusion.</text>
</comment>
<evidence type="ECO:0000256" key="2">
    <source>
        <dbReference type="ARBA" id="ARBA00004433"/>
    </source>
</evidence>
<name>A0A0M4AGT4_HV1</name>
<keyword evidence="12 33" id="KW-1162">Viral penetration into host cytoplasm</keyword>
<comment type="PTM">
    <text evidence="33">Specific enzymatic cleavages in vivo yield mature proteins. Envelope glycoproteins are synthesized as a inactive precursor that is heavily N-glycosylated and processed likely by host cell furin in the Golgi to yield the mature SU and TM proteins. The cleavage site between SU and TM requires the minimal sequence [KR]-X-[KR]-R. About 2 of the 9 disulfide bonds of gp41 are reduced by P4HB/PDI, following binding to CD4 receptor.</text>
</comment>
<dbReference type="GO" id="GO:0019062">
    <property type="term" value="P:virion attachment to host cell"/>
    <property type="evidence" value="ECO:0007669"/>
    <property type="project" value="UniProtKB-UniRule"/>
</dbReference>
<comment type="miscellaneous">
    <text evidence="33">Inhibitors targeting HIV-1 viral envelope proteins are used as antiretroviral drugs. Attachment of virions to the cell surface via non-specific interactions and CD4 binding can be blocked by inhibitors that include cyanovirin-N, cyclotriazadisulfonamide analogs, PRO 2000, TNX 355 and PRO 542. In addition, BMS 806 can block CD4-induced conformational changes. Env interactions with the coreceptor molecules can be targeted by CCR5 antagonists including SCH-D, maraviroc (UK 427857) and aplaviroc (GW 873140), and the CXCR4 antagonist AMD 070. Fusion of viral and cellular membranes can be inhibited by peptides such as enfuvirtide and tifuvirtide (T 1249). Resistance to inhibitors associated with mutations in Env are observed. Most of the time, single mutations confer only a modest reduction in drug susceptibility. Combination of several mutations is usually required to develop a high-level drug resistance.</text>
</comment>
<feature type="site" description="Cleavage; by host furin" evidence="33">
    <location>
        <begin position="510"/>
        <end position="511"/>
    </location>
</feature>
<evidence type="ECO:0000256" key="27">
    <source>
        <dbReference type="ARBA" id="ARBA00023157"/>
    </source>
</evidence>